<gene>
    <name evidence="3" type="ORF">SAMN05444716_103129</name>
</gene>
<evidence type="ECO:0000313" key="4">
    <source>
        <dbReference type="Proteomes" id="UP000198873"/>
    </source>
</evidence>
<evidence type="ECO:0000256" key="2">
    <source>
        <dbReference type="SAM" id="Phobius"/>
    </source>
</evidence>
<dbReference type="EMBL" id="FPAB01000003">
    <property type="protein sequence ID" value="SFS64917.1"/>
    <property type="molecule type" value="Genomic_DNA"/>
</dbReference>
<keyword evidence="2" id="KW-0472">Membrane</keyword>
<keyword evidence="4" id="KW-1185">Reference proteome</keyword>
<feature type="transmembrane region" description="Helical" evidence="2">
    <location>
        <begin position="39"/>
        <end position="62"/>
    </location>
</feature>
<feature type="region of interest" description="Disordered" evidence="1">
    <location>
        <begin position="270"/>
        <end position="291"/>
    </location>
</feature>
<organism evidence="3 4">
    <name type="scientific">Streptomyces harbinensis</name>
    <dbReference type="NCBI Taxonomy" id="1176198"/>
    <lineage>
        <taxon>Bacteria</taxon>
        <taxon>Bacillati</taxon>
        <taxon>Actinomycetota</taxon>
        <taxon>Actinomycetes</taxon>
        <taxon>Kitasatosporales</taxon>
        <taxon>Streptomycetaceae</taxon>
        <taxon>Streptomyces</taxon>
    </lineage>
</organism>
<accession>A0A1I6RJN0</accession>
<feature type="transmembrane region" description="Helical" evidence="2">
    <location>
        <begin position="109"/>
        <end position="133"/>
    </location>
</feature>
<dbReference type="AlphaFoldDB" id="A0A1I6RJN0"/>
<name>A0A1I6RJN0_9ACTN</name>
<proteinExistence type="predicted"/>
<protein>
    <submittedName>
        <fullName evidence="3">Uncharacterized protein</fullName>
    </submittedName>
</protein>
<feature type="transmembrane region" description="Helical" evidence="2">
    <location>
        <begin position="158"/>
        <end position="180"/>
    </location>
</feature>
<evidence type="ECO:0000256" key="1">
    <source>
        <dbReference type="SAM" id="MobiDB-lite"/>
    </source>
</evidence>
<dbReference type="Proteomes" id="UP000198873">
    <property type="component" value="Unassembled WGS sequence"/>
</dbReference>
<feature type="compositionally biased region" description="Basic and acidic residues" evidence="1">
    <location>
        <begin position="270"/>
        <end position="283"/>
    </location>
</feature>
<evidence type="ECO:0000313" key="3">
    <source>
        <dbReference type="EMBL" id="SFS64917.1"/>
    </source>
</evidence>
<feature type="transmembrane region" description="Helical" evidence="2">
    <location>
        <begin position="74"/>
        <end position="97"/>
    </location>
</feature>
<keyword evidence="2" id="KW-0812">Transmembrane</keyword>
<reference evidence="4" key="1">
    <citation type="submission" date="2016-10" db="EMBL/GenBank/DDBJ databases">
        <authorList>
            <person name="Varghese N."/>
            <person name="Submissions S."/>
        </authorList>
    </citation>
    <scope>NUCLEOTIDE SEQUENCE [LARGE SCALE GENOMIC DNA]</scope>
    <source>
        <strain evidence="4">CGMCC 4.7047</strain>
    </source>
</reference>
<sequence>MAEEWPWLKDRPVFTTHGEKHGNVTRVPHGASLEPLGPAFVLLVAALAVSTGLAVAGIGLVVAGFSDGLGPVSWWWLALGGPAAGLAVFFLAGVYIRGMELIMRERPRALVLLTGLFGGVALGLAALAAWWTWRASDLRLAPELIAYDGWNRGQVANATVFTTGALAVAAAGALVAPFAVRGVRRARRDAARILRLRETGVRRMGIVAALPDPKGWDQGGDVPIRYQDDTGERTIPVRVNTWAHQIPVPGTPVVVFTDGTGDLLVELDPDHPLEYHPDNRPYESDSSGGGT</sequence>
<keyword evidence="2" id="KW-1133">Transmembrane helix</keyword>